<organism evidence="6 7">
    <name type="scientific">Rhizopus oryzae</name>
    <name type="common">Mucormycosis agent</name>
    <name type="synonym">Rhizopus arrhizus var. delemar</name>
    <dbReference type="NCBI Taxonomy" id="64495"/>
    <lineage>
        <taxon>Eukaryota</taxon>
        <taxon>Fungi</taxon>
        <taxon>Fungi incertae sedis</taxon>
        <taxon>Mucoromycota</taxon>
        <taxon>Mucoromycotina</taxon>
        <taxon>Mucoromycetes</taxon>
        <taxon>Mucorales</taxon>
        <taxon>Mucorineae</taxon>
        <taxon>Rhizopodaceae</taxon>
        <taxon>Rhizopus</taxon>
    </lineage>
</organism>
<proteinExistence type="inferred from homology"/>
<evidence type="ECO:0000256" key="1">
    <source>
        <dbReference type="ARBA" id="ARBA00008140"/>
    </source>
</evidence>
<evidence type="ECO:0000259" key="5">
    <source>
        <dbReference type="PROSITE" id="PS51858"/>
    </source>
</evidence>
<dbReference type="PANTHER" id="PTHR12378">
    <property type="entry name" value="DESUMOYLATING ISOPEPTIDASE"/>
    <property type="match status" value="1"/>
</dbReference>
<keyword evidence="3" id="KW-0378">Hydrolase</keyword>
<dbReference type="OrthoDB" id="412286at2759"/>
<evidence type="ECO:0000313" key="6">
    <source>
        <dbReference type="EMBL" id="KAG1304994.1"/>
    </source>
</evidence>
<comment type="similarity">
    <text evidence="1">Belongs to the DeSI family.</text>
</comment>
<gene>
    <name evidence="6" type="ORF">G6F64_008740</name>
</gene>
<evidence type="ECO:0000256" key="4">
    <source>
        <dbReference type="SAM" id="MobiDB-lite"/>
    </source>
</evidence>
<dbReference type="EMBL" id="JAANQT010001480">
    <property type="protein sequence ID" value="KAG1304994.1"/>
    <property type="molecule type" value="Genomic_DNA"/>
</dbReference>
<protein>
    <recommendedName>
        <fullName evidence="5">PPPDE domain-containing protein</fullName>
    </recommendedName>
</protein>
<dbReference type="AlphaFoldDB" id="A0A9P6X4H1"/>
<dbReference type="Pfam" id="PF05903">
    <property type="entry name" value="Peptidase_C97"/>
    <property type="match status" value="1"/>
</dbReference>
<dbReference type="Proteomes" id="UP000716291">
    <property type="component" value="Unassembled WGS sequence"/>
</dbReference>
<dbReference type="Gene3D" id="3.90.1720.30">
    <property type="entry name" value="PPPDE domains"/>
    <property type="match status" value="1"/>
</dbReference>
<keyword evidence="2" id="KW-0645">Protease</keyword>
<dbReference type="InterPro" id="IPR042266">
    <property type="entry name" value="PPPDE_sf"/>
</dbReference>
<accession>A0A9P6X4H1</accession>
<dbReference type="PROSITE" id="PS51858">
    <property type="entry name" value="PPPDE"/>
    <property type="match status" value="1"/>
</dbReference>
<feature type="region of interest" description="Disordered" evidence="4">
    <location>
        <begin position="145"/>
        <end position="168"/>
    </location>
</feature>
<comment type="caution">
    <text evidence="6">The sequence shown here is derived from an EMBL/GenBank/DDBJ whole genome shotgun (WGS) entry which is preliminary data.</text>
</comment>
<evidence type="ECO:0000256" key="3">
    <source>
        <dbReference type="ARBA" id="ARBA00022801"/>
    </source>
</evidence>
<reference evidence="6" key="1">
    <citation type="journal article" date="2020" name="Microb. Genom.">
        <title>Genetic diversity of clinical and environmental Mucorales isolates obtained from an investigation of mucormycosis cases among solid organ transplant recipients.</title>
        <authorList>
            <person name="Nguyen M.H."/>
            <person name="Kaul D."/>
            <person name="Muto C."/>
            <person name="Cheng S.J."/>
            <person name="Richter R.A."/>
            <person name="Bruno V.M."/>
            <person name="Liu G."/>
            <person name="Beyhan S."/>
            <person name="Sundermann A.J."/>
            <person name="Mounaud S."/>
            <person name="Pasculle A.W."/>
            <person name="Nierman W.C."/>
            <person name="Driscoll E."/>
            <person name="Cumbie R."/>
            <person name="Clancy C.J."/>
            <person name="Dupont C.L."/>
        </authorList>
    </citation>
    <scope>NUCLEOTIDE SEQUENCE</scope>
    <source>
        <strain evidence="6">GL11</strain>
    </source>
</reference>
<keyword evidence="7" id="KW-1185">Reference proteome</keyword>
<evidence type="ECO:0000313" key="7">
    <source>
        <dbReference type="Proteomes" id="UP000716291"/>
    </source>
</evidence>
<name>A0A9P6X4H1_RHIOR</name>
<evidence type="ECO:0000256" key="2">
    <source>
        <dbReference type="ARBA" id="ARBA00022670"/>
    </source>
</evidence>
<sequence>MKIQPNYITSVGYYAFGIGIFHSGVEIGEKEYCFGGHDVPNITGVFVVEPRIGIPELFLKRTIDMGQANLVDKEIEELLLRLSDEFTGPSYNLLNRNCNHFTERFVYELTQKYTPSWINRAARLGTMFPCVVPWDWIQPPECIDDDEEDEEQEEREPEAPPTPIVNRRPSTVSLLSNRHALHHSYTEGRSHSQERLLPPLVNFQGIMLPASNETTTPDVHH</sequence>
<dbReference type="GO" id="GO:0016579">
    <property type="term" value="P:protein deubiquitination"/>
    <property type="evidence" value="ECO:0007669"/>
    <property type="project" value="TreeGrafter"/>
</dbReference>
<dbReference type="SMART" id="SM01179">
    <property type="entry name" value="DUF862"/>
    <property type="match status" value="1"/>
</dbReference>
<dbReference type="PANTHER" id="PTHR12378:SF80">
    <property type="entry name" value="IP06716P-RELATED"/>
    <property type="match status" value="1"/>
</dbReference>
<dbReference type="InterPro" id="IPR008580">
    <property type="entry name" value="PPPDE_dom"/>
</dbReference>
<dbReference type="GO" id="GO:0006508">
    <property type="term" value="P:proteolysis"/>
    <property type="evidence" value="ECO:0007669"/>
    <property type="project" value="UniProtKB-KW"/>
</dbReference>
<feature type="domain" description="PPPDE" evidence="5">
    <location>
        <begin position="1"/>
        <end position="136"/>
    </location>
</feature>
<dbReference type="GO" id="GO:0101005">
    <property type="term" value="F:deubiquitinase activity"/>
    <property type="evidence" value="ECO:0007669"/>
    <property type="project" value="TreeGrafter"/>
</dbReference>
<feature type="compositionally biased region" description="Acidic residues" evidence="4">
    <location>
        <begin position="145"/>
        <end position="156"/>
    </location>
</feature>